<gene>
    <name evidence="2" type="ORF">ORAREDHAP_LOCUS6311</name>
</gene>
<dbReference type="EMBL" id="CAEKKB010000001">
    <property type="protein sequence ID" value="CAB4295073.1"/>
    <property type="molecule type" value="Genomic_DNA"/>
</dbReference>
<accession>A0A6J5W3N6</accession>
<feature type="transmembrane region" description="Helical" evidence="1">
    <location>
        <begin position="408"/>
        <end position="427"/>
    </location>
</feature>
<feature type="transmembrane region" description="Helical" evidence="1">
    <location>
        <begin position="529"/>
        <end position="547"/>
    </location>
</feature>
<sequence>MGFRYHSLPTNRWGRDCVQEEYPISSDHSCECFSVWRYIDQAVEGNGGVLGVGIEAGARHNVAIEAGARHNVAIEVSAGGGVEEGAGQNVAVEVSAGGAIGLLSIDITLFRQTDGEEIVSKRNTLLGVTTVVGALVFGIKAGARHNVAIEASAGGGIEEGAGQNVVVEASAGGGIGLLSIDITLFRQTDGEEIVSKRNTLLAVTTVVGALVFGMDVNPPAEYCKCFKEKHKCPVRQFINLLLLYLLIGCWRYIDQAVEGNGGVLGVGIKAGARHNVAIEAGARHNVAIEVSAGGGVEEGAGQNVAVEVSAGVGIGLLSIDITLFRQTDGEEIVSKRNTLLGVTTVVGALVFGMGVNPPAEYCKCFKEKHKVCSCTIAIYLWEFIMSKALVTYLLVIKFRVGQCPIRQFINLLLLYLLIGYWCILTTFLRLKLWVIMLCLCCVPAIFSLSVRRYIDQAVEGNGGVLGVGIEAGARHNVAIEASAGGGIEEGAGQNVVVEASAGGGIGLLSIDITLFRQTDGEEIVSKRNTLLAVTTVVDALVFGMDVNPPAEYCKCFKEKHKVCSCTIAIYLWEFIMSIALVTCLLVIKFRVGQCPVRQFINLLLLYLLIGCWCILTTFLRLKLWVIMLCLCCVPAIFSLSVRRYIDQAVEGNGGVLGVGIKAGARHNVAIEASAGGGIGASAGLPAKPAGDEAVGIGELASVVAVDEAALEL</sequence>
<evidence type="ECO:0000256" key="1">
    <source>
        <dbReference type="SAM" id="Phobius"/>
    </source>
</evidence>
<feature type="transmembrane region" description="Helical" evidence="1">
    <location>
        <begin position="433"/>
        <end position="450"/>
    </location>
</feature>
<dbReference type="AlphaFoldDB" id="A0A6J5W3N6"/>
<keyword evidence="1" id="KW-0812">Transmembrane</keyword>
<dbReference type="Proteomes" id="UP000507245">
    <property type="component" value="Unassembled WGS sequence"/>
</dbReference>
<evidence type="ECO:0000313" key="2">
    <source>
        <dbReference type="EMBL" id="CAB4295073.1"/>
    </source>
</evidence>
<feature type="transmembrane region" description="Helical" evidence="1">
    <location>
        <begin position="599"/>
        <end position="618"/>
    </location>
</feature>
<protein>
    <submittedName>
        <fullName evidence="2">Uncharacterized protein</fullName>
    </submittedName>
</protein>
<feature type="transmembrane region" description="Helical" evidence="1">
    <location>
        <begin position="567"/>
        <end position="587"/>
    </location>
</feature>
<keyword evidence="1" id="KW-0472">Membrane</keyword>
<keyword evidence="3" id="KW-1185">Reference proteome</keyword>
<feature type="transmembrane region" description="Helical" evidence="1">
    <location>
        <begin position="376"/>
        <end position="396"/>
    </location>
</feature>
<keyword evidence="1" id="KW-1133">Transmembrane helix</keyword>
<organism evidence="2 3">
    <name type="scientific">Prunus armeniaca</name>
    <name type="common">Apricot</name>
    <name type="synonym">Armeniaca vulgaris</name>
    <dbReference type="NCBI Taxonomy" id="36596"/>
    <lineage>
        <taxon>Eukaryota</taxon>
        <taxon>Viridiplantae</taxon>
        <taxon>Streptophyta</taxon>
        <taxon>Embryophyta</taxon>
        <taxon>Tracheophyta</taxon>
        <taxon>Spermatophyta</taxon>
        <taxon>Magnoliopsida</taxon>
        <taxon>eudicotyledons</taxon>
        <taxon>Gunneridae</taxon>
        <taxon>Pentapetalae</taxon>
        <taxon>rosids</taxon>
        <taxon>fabids</taxon>
        <taxon>Rosales</taxon>
        <taxon>Rosaceae</taxon>
        <taxon>Amygdaloideae</taxon>
        <taxon>Amygdaleae</taxon>
        <taxon>Prunus</taxon>
    </lineage>
</organism>
<feature type="transmembrane region" description="Helical" evidence="1">
    <location>
        <begin position="624"/>
        <end position="641"/>
    </location>
</feature>
<proteinExistence type="predicted"/>
<reference evidence="3" key="1">
    <citation type="journal article" date="2020" name="Genome Biol.">
        <title>Gamete binning: chromosome-level and haplotype-resolved genome assembly enabled by high-throughput single-cell sequencing of gamete genomes.</title>
        <authorList>
            <person name="Campoy J.A."/>
            <person name="Sun H."/>
            <person name="Goel M."/>
            <person name="Jiao W.-B."/>
            <person name="Folz-Donahue K."/>
            <person name="Wang N."/>
            <person name="Rubio M."/>
            <person name="Liu C."/>
            <person name="Kukat C."/>
            <person name="Ruiz D."/>
            <person name="Huettel B."/>
            <person name="Schneeberger K."/>
        </authorList>
    </citation>
    <scope>NUCLEOTIDE SEQUENCE [LARGE SCALE GENOMIC DNA]</scope>
    <source>
        <strain evidence="3">cv. Rojo Pasion</strain>
    </source>
</reference>
<evidence type="ECO:0000313" key="3">
    <source>
        <dbReference type="Proteomes" id="UP000507245"/>
    </source>
</evidence>
<name>A0A6J5W3N6_PRUAR</name>